<protein>
    <recommendedName>
        <fullName evidence="5">VWFC domain-containing protein</fullName>
    </recommendedName>
</protein>
<evidence type="ECO:0008006" key="5">
    <source>
        <dbReference type="Google" id="ProtNLM"/>
    </source>
</evidence>
<dbReference type="GO" id="GO:0007165">
    <property type="term" value="P:signal transduction"/>
    <property type="evidence" value="ECO:0007669"/>
    <property type="project" value="TreeGrafter"/>
</dbReference>
<keyword evidence="2" id="KW-1015">Disulfide bond</keyword>
<feature type="disulfide bond" evidence="2">
    <location>
        <begin position="714"/>
        <end position="748"/>
    </location>
</feature>
<dbReference type="SUPFAM" id="SSF57603">
    <property type="entry name" value="FnI-like domain"/>
    <property type="match status" value="1"/>
</dbReference>
<dbReference type="EMBL" id="JH818927">
    <property type="protein sequence ID" value="EKC19484.1"/>
    <property type="molecule type" value="Genomic_DNA"/>
</dbReference>
<dbReference type="GO" id="GO:0045597">
    <property type="term" value="P:positive regulation of cell differentiation"/>
    <property type="evidence" value="ECO:0007669"/>
    <property type="project" value="TreeGrafter"/>
</dbReference>
<dbReference type="GO" id="GO:0005178">
    <property type="term" value="F:integrin binding"/>
    <property type="evidence" value="ECO:0007669"/>
    <property type="project" value="TreeGrafter"/>
</dbReference>
<dbReference type="PANTHER" id="PTHR11348">
    <property type="entry name" value="CONNECTIVE TISSUE GROWTH FACTOR-RELATED"/>
    <property type="match status" value="1"/>
</dbReference>
<dbReference type="InterPro" id="IPR003582">
    <property type="entry name" value="ShKT_dom"/>
</dbReference>
<dbReference type="InParanoid" id="K1PKW5"/>
<evidence type="ECO:0000313" key="4">
    <source>
        <dbReference type="EMBL" id="EKC19484.1"/>
    </source>
</evidence>
<comment type="caution">
    <text evidence="2">Lacks conserved residue(s) required for the propagation of feature annotation.</text>
</comment>
<proteinExistence type="predicted"/>
<dbReference type="InterPro" id="IPR050941">
    <property type="entry name" value="CCN"/>
</dbReference>
<evidence type="ECO:0000256" key="2">
    <source>
        <dbReference type="PROSITE-ProRule" id="PRU01005"/>
    </source>
</evidence>
<reference evidence="4" key="1">
    <citation type="journal article" date="2012" name="Nature">
        <title>The oyster genome reveals stress adaptation and complexity of shell formation.</title>
        <authorList>
            <person name="Zhang G."/>
            <person name="Fang X."/>
            <person name="Guo X."/>
            <person name="Li L."/>
            <person name="Luo R."/>
            <person name="Xu F."/>
            <person name="Yang P."/>
            <person name="Zhang L."/>
            <person name="Wang X."/>
            <person name="Qi H."/>
            <person name="Xiong Z."/>
            <person name="Que H."/>
            <person name="Xie Y."/>
            <person name="Holland P.W."/>
            <person name="Paps J."/>
            <person name="Zhu Y."/>
            <person name="Wu F."/>
            <person name="Chen Y."/>
            <person name="Wang J."/>
            <person name="Peng C."/>
            <person name="Meng J."/>
            <person name="Yang L."/>
            <person name="Liu J."/>
            <person name="Wen B."/>
            <person name="Zhang N."/>
            <person name="Huang Z."/>
            <person name="Zhu Q."/>
            <person name="Feng Y."/>
            <person name="Mount A."/>
            <person name="Hedgecock D."/>
            <person name="Xu Z."/>
            <person name="Liu Y."/>
            <person name="Domazet-Loso T."/>
            <person name="Du Y."/>
            <person name="Sun X."/>
            <person name="Zhang S."/>
            <person name="Liu B."/>
            <person name="Cheng P."/>
            <person name="Jiang X."/>
            <person name="Li J."/>
            <person name="Fan D."/>
            <person name="Wang W."/>
            <person name="Fu W."/>
            <person name="Wang T."/>
            <person name="Wang B."/>
            <person name="Zhang J."/>
            <person name="Peng Z."/>
            <person name="Li Y."/>
            <person name="Li N."/>
            <person name="Wang J."/>
            <person name="Chen M."/>
            <person name="He Y."/>
            <person name="Tan F."/>
            <person name="Song X."/>
            <person name="Zheng Q."/>
            <person name="Huang R."/>
            <person name="Yang H."/>
            <person name="Du X."/>
            <person name="Chen L."/>
            <person name="Yang M."/>
            <person name="Gaffney P.M."/>
            <person name="Wang S."/>
            <person name="Luo L."/>
            <person name="She Z."/>
            <person name="Ming Y."/>
            <person name="Huang W."/>
            <person name="Zhang S."/>
            <person name="Huang B."/>
            <person name="Zhang Y."/>
            <person name="Qu T."/>
            <person name="Ni P."/>
            <person name="Miao G."/>
            <person name="Wang J."/>
            <person name="Wang Q."/>
            <person name="Steinberg C.E."/>
            <person name="Wang H."/>
            <person name="Li N."/>
            <person name="Qian L."/>
            <person name="Zhang G."/>
            <person name="Li Y."/>
            <person name="Yang H."/>
            <person name="Liu X."/>
            <person name="Wang J."/>
            <person name="Yin Y."/>
            <person name="Wang J."/>
        </authorList>
    </citation>
    <scope>NUCLEOTIDE SEQUENCE [LARGE SCALE GENOMIC DNA]</scope>
    <source>
        <strain evidence="4">05x7-T-G4-1.051#20</strain>
    </source>
</reference>
<dbReference type="PROSITE" id="PS01208">
    <property type="entry name" value="VWFC_1"/>
    <property type="match status" value="2"/>
</dbReference>
<sequence>MPPTTPMYVNPNQPSPISGSNTPAPVNGFCVYKGVYYRQGQTWQDGCDKICTCDDVTNNLYSCRSRCPEFNQIPDTCRLVADKNDPCCVVPDCNIAPTMPPGFTGSTTPRPVFYANPVQNPGFGGQTNIGPNNPLNTLINGTGGACVYKGKIYHQNDRWQDGCKLTCECLDARRGQYKCTYTCPQYYNLPWYCTYEQDPNNACCQRAKCDESKTTPKPQPSTTIRPVTVTYQTVPPEVTRPQDMCRYTDNTVHVQGATWDDGCNYRCVCVDAKQNNYRCDARCRVYSGLPSYCTLVADPADSCCKVPKCQSGPINYQPIYNNMVGSSTPAPNAFNVVPIGSHNTIYGSNEIKPGSNNPFTASGGYSACIYKGVQHREGESWQDGCDYVCTCVNAKMGEYKCVSKCPVYPPTLPTYCRKVAIPGQCCPKLSCDIPGTNGSYVPPSEVQITPAPTMPDGSFITAAPFGGLSGQVVYTMPTNPPTTTVPAFPGQGFPISQSQITMVRDQCIFPSKNGNQFLIYNEGEQWNDGCDYTCTCKDGSSGYYECISSCPTYNNLESSRCYMVRVDGKCCSEPRCTLANGQVVDPTKVQTSFPIVPSLSGGYVNFRPDTNYAAMGSGGYSNMSGSRNVCIYKGRQYQQSQSWSDGCDFDCRCDDASTGQFSCTPRCPVYTELPSFCTLDTVPGDCCKKLNCPHVVPVGTTTTPKPTKPSCEWCKDTLSTCESYGQQACVAPYVPWAKRNCPNYCNLCEYDCAHTPPTTTPLPFGCRDKLDNCQDYGKDSCTGIFEPWARENCQAFCSYCGSTTAQSVCHDESPEVCAQMDISICTSIAYSQWAQKNCMKTCNMCAGGSGLAMTTAAPKACRYSDGVTHAHGTWWQDGCSADAKNCTCNDGIAKCLRLCPRYDSLPVGWALVDKPGQCCPTLDINVHIDDVLQWNSPLATIVTGKTQHQANVADSPSVLLRLCPKFENLPSGWQVVQVAGQCCPVVKVVATNACYYNGVAYGQDQTWSENCKLTCKCTDAARGFYQCNKPLINITKYSNIPDNLSLPKKGWGSSILTVGECGYHRGSLKRA</sequence>
<dbReference type="GO" id="GO:0031012">
    <property type="term" value="C:extracellular matrix"/>
    <property type="evidence" value="ECO:0007669"/>
    <property type="project" value="TreeGrafter"/>
</dbReference>
<dbReference type="AlphaFoldDB" id="K1PKW5"/>
<dbReference type="SMART" id="SM00254">
    <property type="entry name" value="ShKT"/>
    <property type="match status" value="3"/>
</dbReference>
<feature type="region of interest" description="Disordered" evidence="3">
    <location>
        <begin position="1"/>
        <end position="20"/>
    </location>
</feature>
<gene>
    <name evidence="4" type="ORF">CGI_10008456</name>
</gene>
<evidence type="ECO:0000256" key="3">
    <source>
        <dbReference type="SAM" id="MobiDB-lite"/>
    </source>
</evidence>
<organism evidence="4">
    <name type="scientific">Magallana gigas</name>
    <name type="common">Pacific oyster</name>
    <name type="synonym">Crassostrea gigas</name>
    <dbReference type="NCBI Taxonomy" id="29159"/>
    <lineage>
        <taxon>Eukaryota</taxon>
        <taxon>Metazoa</taxon>
        <taxon>Spiralia</taxon>
        <taxon>Lophotrochozoa</taxon>
        <taxon>Mollusca</taxon>
        <taxon>Bivalvia</taxon>
        <taxon>Autobranchia</taxon>
        <taxon>Pteriomorphia</taxon>
        <taxon>Ostreida</taxon>
        <taxon>Ostreoidea</taxon>
        <taxon>Ostreidae</taxon>
        <taxon>Magallana</taxon>
    </lineage>
</organism>
<dbReference type="GO" id="GO:0005615">
    <property type="term" value="C:extracellular space"/>
    <property type="evidence" value="ECO:0007669"/>
    <property type="project" value="TreeGrafter"/>
</dbReference>
<dbReference type="PANTHER" id="PTHR11348:SF17">
    <property type="entry name" value="CCN"/>
    <property type="match status" value="1"/>
</dbReference>
<name>K1PKW5_MAGGI</name>
<feature type="disulfide bond" evidence="2">
    <location>
        <begin position="766"/>
        <end position="800"/>
    </location>
</feature>
<feature type="compositionally biased region" description="Polar residues" evidence="3">
    <location>
        <begin position="10"/>
        <end position="20"/>
    </location>
</feature>
<keyword evidence="1" id="KW-0732">Signal</keyword>
<accession>K1PKW5</accession>
<dbReference type="GO" id="GO:0007155">
    <property type="term" value="P:cell adhesion"/>
    <property type="evidence" value="ECO:0007669"/>
    <property type="project" value="TreeGrafter"/>
</dbReference>
<dbReference type="GO" id="GO:0008201">
    <property type="term" value="F:heparin binding"/>
    <property type="evidence" value="ECO:0007669"/>
    <property type="project" value="TreeGrafter"/>
</dbReference>
<dbReference type="PROSITE" id="PS50184">
    <property type="entry name" value="VWFC_2"/>
    <property type="match status" value="4"/>
</dbReference>
<dbReference type="HOGENOM" id="CLU_287622_0_0_1"/>
<dbReference type="InterPro" id="IPR001007">
    <property type="entry name" value="VWF_dom"/>
</dbReference>
<dbReference type="PROSITE" id="PS51670">
    <property type="entry name" value="SHKT"/>
    <property type="match status" value="2"/>
</dbReference>
<dbReference type="SMART" id="SM00214">
    <property type="entry name" value="VWC"/>
    <property type="match status" value="7"/>
</dbReference>
<evidence type="ECO:0000256" key="1">
    <source>
        <dbReference type="ARBA" id="ARBA00022729"/>
    </source>
</evidence>